<reference evidence="3" key="1">
    <citation type="submission" date="2025-08" db="UniProtKB">
        <authorList>
            <consortium name="RefSeq"/>
        </authorList>
    </citation>
    <scope>IDENTIFICATION</scope>
</reference>
<name>A0ABM4C921_HYDVU</name>
<sequence length="136" mass="16291">MNISDPAIWPPIRNSKVIDHIISNCQVQTHIDNYPKNDTGRHFSNYHFTKKLANNETIQRRWLIYSVSKDRVYCFCCWLFDSKSTFRLVSKGYNNWKHLSEMLKIHENSTFHMKFYLSWIDTELRLKTGKTIDCPE</sequence>
<evidence type="ECO:0000313" key="2">
    <source>
        <dbReference type="Proteomes" id="UP001652625"/>
    </source>
</evidence>
<evidence type="ECO:0000313" key="3">
    <source>
        <dbReference type="RefSeq" id="XP_065658124.1"/>
    </source>
</evidence>
<organism evidence="2 3">
    <name type="scientific">Hydra vulgaris</name>
    <name type="common">Hydra</name>
    <name type="synonym">Hydra attenuata</name>
    <dbReference type="NCBI Taxonomy" id="6087"/>
    <lineage>
        <taxon>Eukaryota</taxon>
        <taxon>Metazoa</taxon>
        <taxon>Cnidaria</taxon>
        <taxon>Hydrozoa</taxon>
        <taxon>Hydroidolina</taxon>
        <taxon>Anthoathecata</taxon>
        <taxon>Aplanulata</taxon>
        <taxon>Hydridae</taxon>
        <taxon>Hydra</taxon>
    </lineage>
</organism>
<feature type="domain" description="TTF-type" evidence="1">
    <location>
        <begin position="48"/>
        <end position="131"/>
    </location>
</feature>
<dbReference type="Proteomes" id="UP001652625">
    <property type="component" value="Chromosome 07"/>
</dbReference>
<evidence type="ECO:0000259" key="1">
    <source>
        <dbReference type="SMART" id="SM00597"/>
    </source>
</evidence>
<dbReference type="SMART" id="SM00597">
    <property type="entry name" value="ZnF_TTF"/>
    <property type="match status" value="1"/>
</dbReference>
<keyword evidence="2" id="KW-1185">Reference proteome</keyword>
<protein>
    <submittedName>
        <fullName evidence="3">Zinc finger MYM-type protein 5-like</fullName>
    </submittedName>
</protein>
<dbReference type="InterPro" id="IPR006580">
    <property type="entry name" value="Znf_TTF"/>
</dbReference>
<dbReference type="RefSeq" id="XP_065658124.1">
    <property type="nucleotide sequence ID" value="XM_065802052.1"/>
</dbReference>
<dbReference type="GeneID" id="136082638"/>
<accession>A0ABM4C921</accession>
<proteinExistence type="predicted"/>
<gene>
    <name evidence="3" type="primary">LOC136082638</name>
</gene>